<sequence length="52" mass="6267">MTRDELRYKYEIYLIIHEDWCETQGVDDAPISFEEFLEDYGCEALFSNINLK</sequence>
<reference evidence="1 2" key="1">
    <citation type="submission" date="2017-06" db="EMBL/GenBank/DDBJ databases">
        <authorList>
            <person name="Kim H.J."/>
            <person name="Triplett B.A."/>
        </authorList>
    </citation>
    <scope>NUCLEOTIDE SEQUENCE [LARGE SCALE GENOMIC DNA]</scope>
    <source>
        <strain evidence="1 2">SCA</strain>
    </source>
</reference>
<dbReference type="Proteomes" id="UP000198304">
    <property type="component" value="Unassembled WGS sequence"/>
</dbReference>
<protein>
    <submittedName>
        <fullName evidence="1">Uncharacterized protein</fullName>
    </submittedName>
</protein>
<dbReference type="AlphaFoldDB" id="A0A239CSM2"/>
<gene>
    <name evidence="1" type="ORF">SAMN05446037_1006104</name>
</gene>
<proteinExistence type="predicted"/>
<evidence type="ECO:0000313" key="2">
    <source>
        <dbReference type="Proteomes" id="UP000198304"/>
    </source>
</evidence>
<dbReference type="EMBL" id="FZOJ01000006">
    <property type="protein sequence ID" value="SNS22514.1"/>
    <property type="molecule type" value="Genomic_DNA"/>
</dbReference>
<keyword evidence="2" id="KW-1185">Reference proteome</keyword>
<accession>A0A239CSM2</accession>
<dbReference type="RefSeq" id="WP_176431264.1">
    <property type="nucleotide sequence ID" value="NZ_FZOJ01000006.1"/>
</dbReference>
<name>A0A239CSM2_9FIRM</name>
<organism evidence="1 2">
    <name type="scientific">Anaerovirgula multivorans</name>
    <dbReference type="NCBI Taxonomy" id="312168"/>
    <lineage>
        <taxon>Bacteria</taxon>
        <taxon>Bacillati</taxon>
        <taxon>Bacillota</taxon>
        <taxon>Clostridia</taxon>
        <taxon>Peptostreptococcales</taxon>
        <taxon>Natronincolaceae</taxon>
        <taxon>Anaerovirgula</taxon>
    </lineage>
</organism>
<evidence type="ECO:0000313" key="1">
    <source>
        <dbReference type="EMBL" id="SNS22514.1"/>
    </source>
</evidence>